<dbReference type="Proteomes" id="UP000503349">
    <property type="component" value="Chromosome 15"/>
</dbReference>
<dbReference type="AlphaFoldDB" id="A0A6G1QEQ8"/>
<proteinExistence type="predicted"/>
<name>A0A6G1QEQ8_CHAAH</name>
<dbReference type="EMBL" id="CM015726">
    <property type="protein sequence ID" value="KAF3700606.1"/>
    <property type="molecule type" value="Genomic_DNA"/>
</dbReference>
<reference evidence="2" key="2">
    <citation type="submission" date="2019-02" db="EMBL/GenBank/DDBJ databases">
        <title>Opniocepnalus argus Var Kimnra genome.</title>
        <authorList>
            <person name="Zhou C."/>
            <person name="Xiao S."/>
        </authorList>
    </citation>
    <scope>NUCLEOTIDE SEQUENCE [LARGE SCALE GENOMIC DNA]</scope>
</reference>
<gene>
    <name evidence="1" type="ORF">EXN66_Car016293</name>
</gene>
<sequence length="68" mass="7506">MDQQHREIKPLARFCGCVYLQKLTKPWCLGKELSCLSPVSSRSHTSASVLLSALCPTDPLLSGQVTQF</sequence>
<reference evidence="1 2" key="1">
    <citation type="submission" date="2019-02" db="EMBL/GenBank/DDBJ databases">
        <title>Opniocepnalus argus genome.</title>
        <authorList>
            <person name="Zhou C."/>
            <person name="Xiao S."/>
        </authorList>
    </citation>
    <scope>NUCLEOTIDE SEQUENCE [LARGE SCALE GENOMIC DNA]</scope>
    <source>
        <strain evidence="1">OARG1902GOOAL</strain>
        <tissue evidence="1">Muscle</tissue>
    </source>
</reference>
<evidence type="ECO:0000313" key="2">
    <source>
        <dbReference type="Proteomes" id="UP000503349"/>
    </source>
</evidence>
<accession>A0A6G1QEQ8</accession>
<protein>
    <submittedName>
        <fullName evidence="1">Uncharacterized protein</fullName>
    </submittedName>
</protein>
<keyword evidence="2" id="KW-1185">Reference proteome</keyword>
<evidence type="ECO:0000313" key="1">
    <source>
        <dbReference type="EMBL" id="KAF3700606.1"/>
    </source>
</evidence>
<organism evidence="1 2">
    <name type="scientific">Channa argus</name>
    <name type="common">Northern snakehead</name>
    <name type="synonym">Ophicephalus argus</name>
    <dbReference type="NCBI Taxonomy" id="215402"/>
    <lineage>
        <taxon>Eukaryota</taxon>
        <taxon>Metazoa</taxon>
        <taxon>Chordata</taxon>
        <taxon>Craniata</taxon>
        <taxon>Vertebrata</taxon>
        <taxon>Euteleostomi</taxon>
        <taxon>Actinopterygii</taxon>
        <taxon>Neopterygii</taxon>
        <taxon>Teleostei</taxon>
        <taxon>Neoteleostei</taxon>
        <taxon>Acanthomorphata</taxon>
        <taxon>Anabantaria</taxon>
        <taxon>Anabantiformes</taxon>
        <taxon>Channoidei</taxon>
        <taxon>Channidae</taxon>
        <taxon>Channa</taxon>
    </lineage>
</organism>